<keyword evidence="4 7" id="KW-0012">Acyltransferase</keyword>
<feature type="transmembrane region" description="Helical" evidence="5">
    <location>
        <begin position="123"/>
        <end position="140"/>
    </location>
</feature>
<evidence type="ECO:0000256" key="3">
    <source>
        <dbReference type="ARBA" id="ARBA00022679"/>
    </source>
</evidence>
<comment type="pathway">
    <text evidence="1">Phospholipid metabolism; CDP-diacylglycerol biosynthesis; CDP-diacylglycerol from sn-glycerol 3-phosphate: step 2/3.</text>
</comment>
<sequence>MIMTIAYIVLCICILPKLIPNNHWLRFYACYLAFFTSCLASSVIIVPMVIILPRMQCKSIAAALASLISKIVGIEWEARIPDVKTKEKGIFVGNHQSMFDILGIVSVGPLFGDVNIVSKREILFFWPLGLICYLLGFIFVDRGKNSAVQQLRLAAEKHFRRDSAQLLIFPEGTRNRGKGLLPFKKGAFWTAIEHQVPIYPFVLSPYYFIQWKKLFAGGKIVMSLLEPIPTTNLKPENIDTLIQKTRTLIENEYDNLRKEMYMSSKCSNISQ</sequence>
<dbReference type="EC" id="2.3.1.51" evidence="2"/>
<dbReference type="CDD" id="cd07989">
    <property type="entry name" value="LPLAT_AGPAT-like"/>
    <property type="match status" value="1"/>
</dbReference>
<dbReference type="GO" id="GO:0006654">
    <property type="term" value="P:phosphatidic acid biosynthetic process"/>
    <property type="evidence" value="ECO:0007669"/>
    <property type="project" value="TreeGrafter"/>
</dbReference>
<evidence type="ECO:0000256" key="1">
    <source>
        <dbReference type="ARBA" id="ARBA00004728"/>
    </source>
</evidence>
<dbReference type="InterPro" id="IPR002123">
    <property type="entry name" value="Plipid/glycerol_acylTrfase"/>
</dbReference>
<dbReference type="RefSeq" id="XP_073981533.1">
    <property type="nucleotide sequence ID" value="XM_074125432.1"/>
</dbReference>
<dbReference type="AlphaFoldDB" id="A0A4P6D9L3"/>
<keyword evidence="3 7" id="KW-0808">Transferase</keyword>
<feature type="transmembrane region" description="Helical" evidence="5">
    <location>
        <begin position="98"/>
        <end position="117"/>
    </location>
</feature>
<dbReference type="Pfam" id="PF01553">
    <property type="entry name" value="Acyltransferase"/>
    <property type="match status" value="1"/>
</dbReference>
<reference evidence="7" key="1">
    <citation type="submission" date="2019-04" db="EMBL/GenBank/DDBJ databases">
        <title>Analysis of the testis transcriptome of the Chagas disease vector Rhodnius prolixus.</title>
        <authorList>
            <person name="Cesar J."/>
            <person name="Ribeiro J.M."/>
            <person name="Pereira M.H."/>
            <person name="Araujo R.N."/>
            <person name="Gontijo N.F."/>
            <person name="Pessoa G."/>
            <person name="Sant'Anna M.V."/>
            <person name="Sorgine M.H."/>
            <person name="Majerowicz D."/>
            <person name="Carvalho A.B."/>
            <person name="Braz G."/>
            <person name="Mesquita R."/>
            <person name="Lagerblad P.O."/>
            <person name="Koerich L.B."/>
        </authorList>
    </citation>
    <scope>NUCLEOTIDE SEQUENCE</scope>
</reference>
<proteinExistence type="predicted"/>
<feature type="transmembrane region" description="Helical" evidence="5">
    <location>
        <begin position="30"/>
        <end position="52"/>
    </location>
</feature>
<evidence type="ECO:0000256" key="5">
    <source>
        <dbReference type="SAM" id="Phobius"/>
    </source>
</evidence>
<organism evidence="7">
    <name type="scientific">Rhodnius prolixus</name>
    <name type="common">Triatomid bug</name>
    <dbReference type="NCBI Taxonomy" id="13249"/>
    <lineage>
        <taxon>Eukaryota</taxon>
        <taxon>Metazoa</taxon>
        <taxon>Ecdysozoa</taxon>
        <taxon>Arthropoda</taxon>
        <taxon>Hexapoda</taxon>
        <taxon>Insecta</taxon>
        <taxon>Pterygota</taxon>
        <taxon>Neoptera</taxon>
        <taxon>Paraneoptera</taxon>
        <taxon>Hemiptera</taxon>
        <taxon>Heteroptera</taxon>
        <taxon>Panheteroptera</taxon>
        <taxon>Cimicomorpha</taxon>
        <taxon>Reduviidae</taxon>
        <taxon>Triatominae</taxon>
        <taxon>Rhodnius</taxon>
    </lineage>
</organism>
<evidence type="ECO:0000313" key="7">
    <source>
        <dbReference type="EMBL" id="MOY45696.1"/>
    </source>
</evidence>
<keyword evidence="5" id="KW-1133">Transmembrane helix</keyword>
<evidence type="ECO:0000259" key="6">
    <source>
        <dbReference type="SMART" id="SM00563"/>
    </source>
</evidence>
<dbReference type="EMBL" id="GHKJ01000666">
    <property type="protein sequence ID" value="MOY45696.1"/>
    <property type="molecule type" value="Transcribed_RNA"/>
</dbReference>
<dbReference type="GO" id="GO:0003841">
    <property type="term" value="F:1-acylglycerol-3-phosphate O-acyltransferase activity"/>
    <property type="evidence" value="ECO:0007669"/>
    <property type="project" value="UniProtKB-EC"/>
</dbReference>
<keyword evidence="5" id="KW-0812">Transmembrane</keyword>
<dbReference type="SUPFAM" id="SSF69593">
    <property type="entry name" value="Glycerol-3-phosphate (1)-acyltransferase"/>
    <property type="match status" value="1"/>
</dbReference>
<dbReference type="GeneID" id="141452897"/>
<feature type="domain" description="Phospholipid/glycerol acyltransferase" evidence="6">
    <location>
        <begin position="89"/>
        <end position="206"/>
    </location>
</feature>
<name>A0A4P6D9L3_RHOPR</name>
<dbReference type="SMART" id="SM00563">
    <property type="entry name" value="PlsC"/>
    <property type="match status" value="1"/>
</dbReference>
<protein>
    <recommendedName>
        <fullName evidence="2">1-acylglycerol-3-phosphate O-acyltransferase</fullName>
        <ecNumber evidence="2">2.3.1.51</ecNumber>
    </recommendedName>
</protein>
<dbReference type="PANTHER" id="PTHR10434:SF53">
    <property type="entry name" value="1-ACYL-SN-GLYCEROL-3-PHOSPHATE ACYLTRANSFERASE"/>
    <property type="match status" value="1"/>
</dbReference>
<dbReference type="PANTHER" id="PTHR10434">
    <property type="entry name" value="1-ACYL-SN-GLYCEROL-3-PHOSPHATE ACYLTRANSFERASE"/>
    <property type="match status" value="1"/>
</dbReference>
<keyword evidence="5" id="KW-0472">Membrane</keyword>
<dbReference type="GO" id="GO:0005783">
    <property type="term" value="C:endoplasmic reticulum"/>
    <property type="evidence" value="ECO:0007669"/>
    <property type="project" value="TreeGrafter"/>
</dbReference>
<evidence type="ECO:0000256" key="2">
    <source>
        <dbReference type="ARBA" id="ARBA00013211"/>
    </source>
</evidence>
<evidence type="ECO:0000256" key="4">
    <source>
        <dbReference type="ARBA" id="ARBA00023315"/>
    </source>
</evidence>
<accession>A0A4P6D9L3</accession>